<reference evidence="1 2" key="1">
    <citation type="submission" date="2016-07" db="EMBL/GenBank/DDBJ databases">
        <title>Revisiting the Taxonomy of the Elizabethkingia Genus based on Whole-Genome Sequencing, Optical Mapping, and MALDI-TOF.</title>
        <authorList>
            <person name="Nicholson A.C."/>
        </authorList>
    </citation>
    <scope>NUCLEOTIDE SEQUENCE [LARGE SCALE GENOMIC DNA]</scope>
    <source>
        <strain evidence="1 2">C1558</strain>
    </source>
</reference>
<evidence type="ECO:0000313" key="2">
    <source>
        <dbReference type="Proteomes" id="UP000190016"/>
    </source>
</evidence>
<gene>
    <name evidence="1" type="ORF">BB021_17685</name>
</gene>
<accession>A0ABX3NDH5</accession>
<comment type="caution">
    <text evidence="1">The sequence shown here is derived from an EMBL/GenBank/DDBJ whole genome shotgun (WGS) entry which is preliminary data.</text>
</comment>
<evidence type="ECO:0008006" key="3">
    <source>
        <dbReference type="Google" id="ProtNLM"/>
    </source>
</evidence>
<keyword evidence="2" id="KW-1185">Reference proteome</keyword>
<sequence length="324" mass="38309">MIKAGNKYEKIRVEEILDLEKVAQRYGMTTEELLRFHNQHCNLHELLTLTLPKYTEFLYIPYDVFENYESKLLKNSTLALPNTDSSKVYGALVNFSPKNIRIHYKIKVERSSDNLEITKEKTYVNNQEIDSVIEQLFEKAEQSLYPLKIVTKPNGSILSIENAEEIKNRWKLKCFPELKEYYVSELADKILSQLDEAFMSLKKESNLFFKNSIWYTLFFLPVYKGYTDFFYQDSVDIYIAALMQNITYQIVYTLEKEYADNKIIITITGQEEDTIYNQHQRKGQINLVYKLHKSTREIYSVAGVVSAFEKDKEHKIEFQLYELE</sequence>
<name>A0ABX3NDH5_9FLAO</name>
<dbReference type="Proteomes" id="UP000190016">
    <property type="component" value="Unassembled WGS sequence"/>
</dbReference>
<dbReference type="EMBL" id="MBDS01000001">
    <property type="protein sequence ID" value="OPB94438.1"/>
    <property type="molecule type" value="Genomic_DNA"/>
</dbReference>
<protein>
    <recommendedName>
        <fullName evidence="3">LysM domain-containing protein</fullName>
    </recommendedName>
</protein>
<evidence type="ECO:0000313" key="1">
    <source>
        <dbReference type="EMBL" id="OPB94438.1"/>
    </source>
</evidence>
<proteinExistence type="predicted"/>
<organism evidence="1 2">
    <name type="scientific">Elizabethkingia ursingii</name>
    <dbReference type="NCBI Taxonomy" id="1756150"/>
    <lineage>
        <taxon>Bacteria</taxon>
        <taxon>Pseudomonadati</taxon>
        <taxon>Bacteroidota</taxon>
        <taxon>Flavobacteriia</taxon>
        <taxon>Flavobacteriales</taxon>
        <taxon>Weeksellaceae</taxon>
        <taxon>Elizabethkingia</taxon>
    </lineage>
</organism>
<dbReference type="RefSeq" id="WP_078777643.1">
    <property type="nucleotide sequence ID" value="NZ_MBDS01000001.1"/>
</dbReference>